<proteinExistence type="predicted"/>
<comment type="caution">
    <text evidence="2">The sequence shown here is derived from an EMBL/GenBank/DDBJ whole genome shotgun (WGS) entry which is preliminary data.</text>
</comment>
<name>A0AAN5C5A4_9BILA</name>
<evidence type="ECO:0000313" key="3">
    <source>
        <dbReference type="Proteomes" id="UP001328107"/>
    </source>
</evidence>
<keyword evidence="3" id="KW-1185">Reference proteome</keyword>
<reference evidence="3" key="1">
    <citation type="submission" date="2022-10" db="EMBL/GenBank/DDBJ databases">
        <title>Genome assembly of Pristionchus species.</title>
        <authorList>
            <person name="Yoshida K."/>
            <person name="Sommer R.J."/>
        </authorList>
    </citation>
    <scope>NUCLEOTIDE SEQUENCE [LARGE SCALE GENOMIC DNA]</scope>
    <source>
        <strain evidence="3">RS5460</strain>
    </source>
</reference>
<feature type="non-terminal residue" evidence="2">
    <location>
        <position position="1"/>
    </location>
</feature>
<dbReference type="EMBL" id="BTRK01000002">
    <property type="protein sequence ID" value="GMR37908.1"/>
    <property type="molecule type" value="Genomic_DNA"/>
</dbReference>
<dbReference type="AlphaFoldDB" id="A0AAN5C5A4"/>
<dbReference type="Proteomes" id="UP001328107">
    <property type="component" value="Unassembled WGS sequence"/>
</dbReference>
<accession>A0AAN5C5A4</accession>
<evidence type="ECO:0000256" key="1">
    <source>
        <dbReference type="SAM" id="MobiDB-lite"/>
    </source>
</evidence>
<protein>
    <submittedName>
        <fullName evidence="2">Uncharacterized protein</fullName>
    </submittedName>
</protein>
<organism evidence="2 3">
    <name type="scientific">Pristionchus mayeri</name>
    <dbReference type="NCBI Taxonomy" id="1317129"/>
    <lineage>
        <taxon>Eukaryota</taxon>
        <taxon>Metazoa</taxon>
        <taxon>Ecdysozoa</taxon>
        <taxon>Nematoda</taxon>
        <taxon>Chromadorea</taxon>
        <taxon>Rhabditida</taxon>
        <taxon>Rhabditina</taxon>
        <taxon>Diplogasteromorpha</taxon>
        <taxon>Diplogasteroidea</taxon>
        <taxon>Neodiplogasteridae</taxon>
        <taxon>Pristionchus</taxon>
    </lineage>
</organism>
<gene>
    <name evidence="2" type="ORF">PMAYCL1PPCAC_08103</name>
</gene>
<sequence length="408" mass="44922">KVFPSDPLPSLSRGSSPRLPSAHPFPSHSFLLSTLPMTPREDPVEKLGPNIYYEYLSPLFSPIVSTYEKTKHSHVVVEEGLGKVESSILALSSLLISLYRWSINTFYVAPVTRIKSGTRRVVDFVGSCVDRVTRVIVDLSTLSIGVAVIAVQGSLALSVGGASILLDGVDTVKHGSVDAWEASREKGREVIEYTRLQISETIRVACIPLRFATHHLHSFLDLVEGLLENKIDMPVIVSPTANLVTRISASLSAVSTGLNQRAHSHVIDPAHAQLVALVDQTKKSLVVLEFIRDKGEWAMERVDNLSVAVSEWKTKIEEEAKKLNISPEVVLLNAINSSTGALSTNLVTFKQKNAKVFGPSPLFDRLIVHLDSVASSLKEKNDLYQVRDELITQTRNQLTELTDHFLVH</sequence>
<feature type="region of interest" description="Disordered" evidence="1">
    <location>
        <begin position="1"/>
        <end position="21"/>
    </location>
</feature>
<evidence type="ECO:0000313" key="2">
    <source>
        <dbReference type="EMBL" id="GMR37908.1"/>
    </source>
</evidence>